<protein>
    <submittedName>
        <fullName evidence="1">(northern house mosquito) hypothetical protein</fullName>
    </submittedName>
</protein>
<name>A0A8D8GD81_CULPI</name>
<accession>A0A8D8GD81</accession>
<organism evidence="1">
    <name type="scientific">Culex pipiens</name>
    <name type="common">House mosquito</name>
    <dbReference type="NCBI Taxonomy" id="7175"/>
    <lineage>
        <taxon>Eukaryota</taxon>
        <taxon>Metazoa</taxon>
        <taxon>Ecdysozoa</taxon>
        <taxon>Arthropoda</taxon>
        <taxon>Hexapoda</taxon>
        <taxon>Insecta</taxon>
        <taxon>Pterygota</taxon>
        <taxon>Neoptera</taxon>
        <taxon>Endopterygota</taxon>
        <taxon>Diptera</taxon>
        <taxon>Nematocera</taxon>
        <taxon>Culicoidea</taxon>
        <taxon>Culicidae</taxon>
        <taxon>Culicinae</taxon>
        <taxon>Culicini</taxon>
        <taxon>Culex</taxon>
        <taxon>Culex</taxon>
    </lineage>
</organism>
<dbReference type="EMBL" id="HBUE01144822">
    <property type="protein sequence ID" value="CAG6502409.1"/>
    <property type="molecule type" value="Transcribed_RNA"/>
</dbReference>
<evidence type="ECO:0000313" key="1">
    <source>
        <dbReference type="EMBL" id="CAG6502409.1"/>
    </source>
</evidence>
<dbReference type="EMBL" id="HBUE01249670">
    <property type="protein sequence ID" value="CAG6553648.1"/>
    <property type="molecule type" value="Transcribed_RNA"/>
</dbReference>
<reference evidence="1" key="1">
    <citation type="submission" date="2021-05" db="EMBL/GenBank/DDBJ databases">
        <authorList>
            <person name="Alioto T."/>
            <person name="Alioto T."/>
            <person name="Gomez Garrido J."/>
        </authorList>
    </citation>
    <scope>NUCLEOTIDE SEQUENCE</scope>
</reference>
<dbReference type="AlphaFoldDB" id="A0A8D8GD81"/>
<sequence>MKAGLTSGSNVSTKNSIPKVQDQTNQTLATLNQTVEIVTTALANISTDVKDSLDEAVQNISKIVSTGAEFKQVENGLKSLATVAKTLIGAADTRIDRSLANLGTLLKVSIAAIVKLERNNLGRMKLSSDEKTAARNLRLLESSFYKNLSTCLGTFNGSISSEIGTVENMLDTLLSEGQSTAADLSKAGCPSKECSALLRAAATTVAAWNTAIAGTLNKLPNINELTACIAFHVNLAKFEFATLFKNIAPPVDLRAVLTNNTDSLQTFIRSALSNFSTSYQKMIKPANSRINLLRTVVSRNALTDPKTIIQNNFKPITTVDDSTVQVVNTLLPKITTLHRRAIVALINKDTAVSARVSQAIGKDTSPNGTVECDAAIQNITAIKSTFNSSVIACHMALESSISTLLTDVTSTTNATMFLFNAQMDSVAGFNTAAMQQQATQLKSKLAAGPQLSANVTKTVTEAVNKAYGTLEKCVNDAVKEAVADLDDKSNPVIKSCLVIA</sequence>
<proteinExistence type="predicted"/>